<evidence type="ECO:0000313" key="1">
    <source>
        <dbReference type="EMBL" id="WAP64109.2"/>
    </source>
</evidence>
<dbReference type="Proteomes" id="UP001163982">
    <property type="component" value="Chromosome"/>
</dbReference>
<protein>
    <submittedName>
        <fullName evidence="1">Abi family protein</fullName>
    </submittedName>
</protein>
<name>A0ACD4P7D9_9PSED</name>
<reference evidence="1" key="1">
    <citation type="journal article" date="2024" name="Int. J. Syst. Evol. Microbiol.">
        <title>Pseudomonas fortuita sp. nov., isolated from the endosphere of a wild yam.</title>
        <authorList>
            <person name="Carlier A."/>
            <person name="Beaumel M."/>
            <person name="Moreau S."/>
            <person name="Acar T."/>
            <person name="Sana T.G."/>
            <person name="Cnockaert M."/>
            <person name="Vandamme P."/>
        </authorList>
    </citation>
    <scope>NUCLEOTIDE SEQUENCE</scope>
    <source>
        <strain evidence="1">GMI12077</strain>
    </source>
</reference>
<sequence length="69" mass="7946">MRPFRIPNDASQTFWPGMRLRELTTLYDCDRRLSLLIIDAIERTEVAARATISKHMGPLHGARLMPIKP</sequence>
<dbReference type="EMBL" id="CP114035">
    <property type="protein sequence ID" value="WAP64109.2"/>
    <property type="molecule type" value="Genomic_DNA"/>
</dbReference>
<gene>
    <name evidence="1" type="ORF">OZ911_01465</name>
</gene>
<evidence type="ECO:0000313" key="2">
    <source>
        <dbReference type="Proteomes" id="UP001163982"/>
    </source>
</evidence>
<organism evidence="1 2">
    <name type="scientific">Pseudomonas fortuita</name>
    <dbReference type="NCBI Taxonomy" id="3233375"/>
    <lineage>
        <taxon>Bacteria</taxon>
        <taxon>Pseudomonadati</taxon>
        <taxon>Pseudomonadota</taxon>
        <taxon>Gammaproteobacteria</taxon>
        <taxon>Pseudomonadales</taxon>
        <taxon>Pseudomonadaceae</taxon>
        <taxon>Pseudomonas</taxon>
    </lineage>
</organism>
<accession>A0ACD4P7D9</accession>
<keyword evidence="2" id="KW-1185">Reference proteome</keyword>
<proteinExistence type="predicted"/>